<dbReference type="Gene3D" id="3.10.290.10">
    <property type="entry name" value="RNA-binding S4 domain"/>
    <property type="match status" value="1"/>
</dbReference>
<proteinExistence type="predicted"/>
<evidence type="ECO:0000313" key="4">
    <source>
        <dbReference type="Proteomes" id="UP000199628"/>
    </source>
</evidence>
<dbReference type="OrthoDB" id="9797176at2"/>
<dbReference type="Pfam" id="PF01479">
    <property type="entry name" value="S4"/>
    <property type="match status" value="1"/>
</dbReference>
<organism evidence="3 4">
    <name type="scientific">Ruegeria marina</name>
    <dbReference type="NCBI Taxonomy" id="639004"/>
    <lineage>
        <taxon>Bacteria</taxon>
        <taxon>Pseudomonadati</taxon>
        <taxon>Pseudomonadota</taxon>
        <taxon>Alphaproteobacteria</taxon>
        <taxon>Rhodobacterales</taxon>
        <taxon>Roseobacteraceae</taxon>
        <taxon>Ruegeria</taxon>
    </lineage>
</organism>
<dbReference type="CDD" id="cd00165">
    <property type="entry name" value="S4"/>
    <property type="match status" value="1"/>
</dbReference>
<gene>
    <name evidence="3" type="ORF">SAMN04488239_11269</name>
</gene>
<dbReference type="InterPro" id="IPR036986">
    <property type="entry name" value="S4_RNA-bd_sf"/>
</dbReference>
<dbReference type="AlphaFoldDB" id="A0A1G6Z1R0"/>
<name>A0A1G6Z1R0_9RHOB</name>
<evidence type="ECO:0000256" key="1">
    <source>
        <dbReference type="PROSITE-ProRule" id="PRU00182"/>
    </source>
</evidence>
<keyword evidence="3" id="KW-0346">Stress response</keyword>
<dbReference type="Proteomes" id="UP000199628">
    <property type="component" value="Unassembled WGS sequence"/>
</dbReference>
<protein>
    <submittedName>
        <fullName evidence="3">Heat shock protein Hsp15</fullName>
    </submittedName>
</protein>
<evidence type="ECO:0000259" key="2">
    <source>
        <dbReference type="SMART" id="SM00363"/>
    </source>
</evidence>
<keyword evidence="4" id="KW-1185">Reference proteome</keyword>
<dbReference type="PROSITE" id="PS50889">
    <property type="entry name" value="S4"/>
    <property type="match status" value="1"/>
</dbReference>
<sequence>MTAPPPRLRIDKWLWHARFFKTRVLAAEVAGAGRVRVNGNRVTKPAYAVGPGDVLTFAQGDQVRVVRVEAIGLRRGPASEARTLYTDLDQGRDGCSGET</sequence>
<dbReference type="InterPro" id="IPR002942">
    <property type="entry name" value="S4_RNA-bd"/>
</dbReference>
<feature type="domain" description="RNA-binding S4" evidence="2">
    <location>
        <begin position="8"/>
        <end position="71"/>
    </location>
</feature>
<reference evidence="4" key="1">
    <citation type="submission" date="2016-10" db="EMBL/GenBank/DDBJ databases">
        <authorList>
            <person name="Varghese N."/>
            <person name="Submissions S."/>
        </authorList>
    </citation>
    <scope>NUCLEOTIDE SEQUENCE [LARGE SCALE GENOMIC DNA]</scope>
    <source>
        <strain evidence="4">CGMCC 1.9108</strain>
    </source>
</reference>
<evidence type="ECO:0000313" key="3">
    <source>
        <dbReference type="EMBL" id="SDD96471.1"/>
    </source>
</evidence>
<dbReference type="EMBL" id="FMZV01000012">
    <property type="protein sequence ID" value="SDD96471.1"/>
    <property type="molecule type" value="Genomic_DNA"/>
</dbReference>
<dbReference type="GO" id="GO:0003723">
    <property type="term" value="F:RNA binding"/>
    <property type="evidence" value="ECO:0007669"/>
    <property type="project" value="UniProtKB-KW"/>
</dbReference>
<dbReference type="STRING" id="639004.SAMN04488239_11269"/>
<accession>A0A1G6Z1R0</accession>
<keyword evidence="1" id="KW-0694">RNA-binding</keyword>
<dbReference type="SUPFAM" id="SSF55174">
    <property type="entry name" value="Alpha-L RNA-binding motif"/>
    <property type="match status" value="1"/>
</dbReference>
<dbReference type="SMART" id="SM00363">
    <property type="entry name" value="S4"/>
    <property type="match status" value="1"/>
</dbReference>